<dbReference type="Pfam" id="PF13173">
    <property type="entry name" value="AAA_14"/>
    <property type="match status" value="1"/>
</dbReference>
<evidence type="ECO:0000313" key="3">
    <source>
        <dbReference type="Proteomes" id="UP000324159"/>
    </source>
</evidence>
<dbReference type="AlphaFoldDB" id="A0A5D3WI59"/>
<name>A0A5D3WI59_9BACT</name>
<dbReference type="SMART" id="SM00382">
    <property type="entry name" value="AAA"/>
    <property type="match status" value="1"/>
</dbReference>
<dbReference type="PANTHER" id="PTHR43566">
    <property type="entry name" value="CONSERVED PROTEIN"/>
    <property type="match status" value="1"/>
</dbReference>
<dbReference type="PANTHER" id="PTHR43566:SF2">
    <property type="entry name" value="DUF4143 DOMAIN-CONTAINING PROTEIN"/>
    <property type="match status" value="1"/>
</dbReference>
<dbReference type="InterPro" id="IPR003593">
    <property type="entry name" value="AAA+_ATPase"/>
</dbReference>
<protein>
    <recommendedName>
        <fullName evidence="1">AAA+ ATPase domain-containing protein</fullName>
    </recommendedName>
</protein>
<dbReference type="InterPro" id="IPR027417">
    <property type="entry name" value="P-loop_NTPase"/>
</dbReference>
<dbReference type="InterPro" id="IPR041682">
    <property type="entry name" value="AAA_14"/>
</dbReference>
<gene>
    <name evidence="2" type="ORF">EDC39_1176</name>
</gene>
<evidence type="ECO:0000259" key="1">
    <source>
        <dbReference type="SMART" id="SM00382"/>
    </source>
</evidence>
<accession>A0A5D3WI59</accession>
<dbReference type="SUPFAM" id="SSF52540">
    <property type="entry name" value="P-loop containing nucleoside triphosphate hydrolases"/>
    <property type="match status" value="1"/>
</dbReference>
<comment type="caution">
    <text evidence="2">The sequence shown here is derived from an EMBL/GenBank/DDBJ whole genome shotgun (WGS) entry which is preliminary data.</text>
</comment>
<reference evidence="2 3" key="1">
    <citation type="submission" date="2019-07" db="EMBL/GenBank/DDBJ databases">
        <title>Genomic Encyclopedia of Type Strains, Phase IV (KMG-IV): sequencing the most valuable type-strain genomes for metagenomic binning, comparative biology and taxonomic classification.</title>
        <authorList>
            <person name="Goeker M."/>
        </authorList>
    </citation>
    <scope>NUCLEOTIDE SEQUENCE [LARGE SCALE GENOMIC DNA]</scope>
    <source>
        <strain evidence="2 3">SS015</strain>
    </source>
</reference>
<dbReference type="Proteomes" id="UP000324159">
    <property type="component" value="Unassembled WGS sequence"/>
</dbReference>
<dbReference type="Pfam" id="PF13635">
    <property type="entry name" value="DUF4143"/>
    <property type="match status" value="1"/>
</dbReference>
<feature type="domain" description="AAA+ ATPase" evidence="1">
    <location>
        <begin position="17"/>
        <end position="130"/>
    </location>
</feature>
<organism evidence="2 3">
    <name type="scientific">Geothermobacter ehrlichii</name>
    <dbReference type="NCBI Taxonomy" id="213224"/>
    <lineage>
        <taxon>Bacteria</taxon>
        <taxon>Pseudomonadati</taxon>
        <taxon>Thermodesulfobacteriota</taxon>
        <taxon>Desulfuromonadia</taxon>
        <taxon>Desulfuromonadales</taxon>
        <taxon>Geothermobacteraceae</taxon>
        <taxon>Geothermobacter</taxon>
    </lineage>
</organism>
<proteinExistence type="predicted"/>
<dbReference type="InterPro" id="IPR025420">
    <property type="entry name" value="DUF4143"/>
</dbReference>
<dbReference type="EMBL" id="VNIB01000017">
    <property type="protein sequence ID" value="TYO95749.1"/>
    <property type="molecule type" value="Genomic_DNA"/>
</dbReference>
<dbReference type="RefSeq" id="WP_148897008.1">
    <property type="nucleotide sequence ID" value="NZ_VNIB01000017.1"/>
</dbReference>
<sequence>MIARTPYKAAVNQALNRSPITAILGPRQCGKTTLARQIARERKTVHYLDLESPSDQARLQNPELYLSSLDGLVVLDEIQHNPELFGILRVLADRADSSTRFLILGSASPEIIRSASESLAGRVEFVELAGFHTGEIPAADHDRLWLRGGFPRSFLAGTDEDSVAWREGFIRTFLERDIPQLGINIPAAAMRRFWTMLAHSHGQTWNASELGRSMGLSDKTVRHYLDILTGTYMVRQLQPWHENLAKRQVKAPKIYLRDSGIVHSLLSIPDRNTLLGHPRLGASWEGFALEQVLARIGSADTYFWATYSGAELDLLFFRGGRRYGVEFKFNEAPKITRSMRSALKDLELEHLWVVYPGRQPFAVDEKVTMLPLRDVAELAGIG</sequence>
<dbReference type="OrthoDB" id="9783412at2"/>
<dbReference type="Gene3D" id="3.40.50.300">
    <property type="entry name" value="P-loop containing nucleotide triphosphate hydrolases"/>
    <property type="match status" value="1"/>
</dbReference>
<keyword evidence="3" id="KW-1185">Reference proteome</keyword>
<evidence type="ECO:0000313" key="2">
    <source>
        <dbReference type="EMBL" id="TYO95749.1"/>
    </source>
</evidence>